<accession>S8DK24</accession>
<dbReference type="CDD" id="cd15457">
    <property type="entry name" value="NADAR"/>
    <property type="match status" value="1"/>
</dbReference>
<dbReference type="Gene3D" id="1.10.357.40">
    <property type="entry name" value="YbiA-like"/>
    <property type="match status" value="1"/>
</dbReference>
<evidence type="ECO:0000259" key="1">
    <source>
        <dbReference type="Pfam" id="PF08719"/>
    </source>
</evidence>
<dbReference type="STRING" id="743788.S8DK24"/>
<dbReference type="AlphaFoldDB" id="S8DK24"/>
<dbReference type="Pfam" id="PF08719">
    <property type="entry name" value="NADAR"/>
    <property type="match status" value="1"/>
</dbReference>
<dbReference type="InParanoid" id="S8DK24"/>
<dbReference type="eggNOG" id="ENOG502S0ST">
    <property type="taxonomic scope" value="Eukaryota"/>
</dbReference>
<feature type="domain" description="NADAR" evidence="1">
    <location>
        <begin position="78"/>
        <end position="203"/>
    </location>
</feature>
<dbReference type="InterPro" id="IPR037238">
    <property type="entry name" value="YbiA-like_sf"/>
</dbReference>
<dbReference type="NCBIfam" id="TIGR02464">
    <property type="entry name" value="ribofla_fusion"/>
    <property type="match status" value="1"/>
</dbReference>
<dbReference type="SUPFAM" id="SSF143990">
    <property type="entry name" value="YbiA-like"/>
    <property type="match status" value="1"/>
</dbReference>
<evidence type="ECO:0000313" key="2">
    <source>
        <dbReference type="EMBL" id="EPS93926.1"/>
    </source>
</evidence>
<dbReference type="InterPro" id="IPR012816">
    <property type="entry name" value="NADAR"/>
</dbReference>
<gene>
    <name evidence="2" type="ORF">FOMPIDRAFT_1020329</name>
</gene>
<reference evidence="2 3" key="1">
    <citation type="journal article" date="2012" name="Science">
        <title>The Paleozoic origin of enzymatic lignin decomposition reconstructed from 31 fungal genomes.</title>
        <authorList>
            <person name="Floudas D."/>
            <person name="Binder M."/>
            <person name="Riley R."/>
            <person name="Barry K."/>
            <person name="Blanchette R.A."/>
            <person name="Henrissat B."/>
            <person name="Martinez A.T."/>
            <person name="Otillar R."/>
            <person name="Spatafora J.W."/>
            <person name="Yadav J.S."/>
            <person name="Aerts A."/>
            <person name="Benoit I."/>
            <person name="Boyd A."/>
            <person name="Carlson A."/>
            <person name="Copeland A."/>
            <person name="Coutinho P.M."/>
            <person name="de Vries R.P."/>
            <person name="Ferreira P."/>
            <person name="Findley K."/>
            <person name="Foster B."/>
            <person name="Gaskell J."/>
            <person name="Glotzer D."/>
            <person name="Gorecki P."/>
            <person name="Heitman J."/>
            <person name="Hesse C."/>
            <person name="Hori C."/>
            <person name="Igarashi K."/>
            <person name="Jurgens J.A."/>
            <person name="Kallen N."/>
            <person name="Kersten P."/>
            <person name="Kohler A."/>
            <person name="Kuees U."/>
            <person name="Kumar T.K.A."/>
            <person name="Kuo A."/>
            <person name="LaButti K."/>
            <person name="Larrondo L.F."/>
            <person name="Lindquist E."/>
            <person name="Ling A."/>
            <person name="Lombard V."/>
            <person name="Lucas S."/>
            <person name="Lundell T."/>
            <person name="Martin R."/>
            <person name="McLaughlin D.J."/>
            <person name="Morgenstern I."/>
            <person name="Morin E."/>
            <person name="Murat C."/>
            <person name="Nagy L.G."/>
            <person name="Nolan M."/>
            <person name="Ohm R.A."/>
            <person name="Patyshakuliyeva A."/>
            <person name="Rokas A."/>
            <person name="Ruiz-Duenas F.J."/>
            <person name="Sabat G."/>
            <person name="Salamov A."/>
            <person name="Samejima M."/>
            <person name="Schmutz J."/>
            <person name="Slot J.C."/>
            <person name="St John F."/>
            <person name="Stenlid J."/>
            <person name="Sun H."/>
            <person name="Sun S."/>
            <person name="Syed K."/>
            <person name="Tsang A."/>
            <person name="Wiebenga A."/>
            <person name="Young D."/>
            <person name="Pisabarro A."/>
            <person name="Eastwood D.C."/>
            <person name="Martin F."/>
            <person name="Cullen D."/>
            <person name="Grigoriev I.V."/>
            <person name="Hibbett D.S."/>
        </authorList>
    </citation>
    <scope>NUCLEOTIDE SEQUENCE</scope>
    <source>
        <strain evidence="3">FP-58527</strain>
    </source>
</reference>
<dbReference type="HOGENOM" id="CLU_1129082_0_0_1"/>
<dbReference type="Proteomes" id="UP000015241">
    <property type="component" value="Unassembled WGS sequence"/>
</dbReference>
<evidence type="ECO:0000313" key="3">
    <source>
        <dbReference type="Proteomes" id="UP000015241"/>
    </source>
</evidence>
<sequence length="206" mass="23516">MADSEVPYTCWSTSPMDVDDPIGPGKHELVQAVVGLSTHPVADAPVIPEAYANGRSYSASPPPFQPPANPDYSRPLYFYHRHEPYFKFTNFSLHPIIWDGHTYPTAEHSHIRRLRSPREALEEAGRMRRLQRSDWFEVNVGIMDDILYAKFTQHPDLKASLLATGNRELVEDSPVDSFWGCGRDGQGRNELGKALMRLRDRLRHVY</sequence>
<name>S8DK24_FOMSC</name>
<organism evidence="2 3">
    <name type="scientific">Fomitopsis schrenkii</name>
    <name type="common">Brown rot fungus</name>
    <dbReference type="NCBI Taxonomy" id="2126942"/>
    <lineage>
        <taxon>Eukaryota</taxon>
        <taxon>Fungi</taxon>
        <taxon>Dikarya</taxon>
        <taxon>Basidiomycota</taxon>
        <taxon>Agaricomycotina</taxon>
        <taxon>Agaricomycetes</taxon>
        <taxon>Polyporales</taxon>
        <taxon>Fomitopsis</taxon>
    </lineage>
</organism>
<keyword evidence="3" id="KW-1185">Reference proteome</keyword>
<proteinExistence type="predicted"/>
<dbReference type="EMBL" id="KE504251">
    <property type="protein sequence ID" value="EPS93926.1"/>
    <property type="molecule type" value="Genomic_DNA"/>
</dbReference>
<dbReference type="OrthoDB" id="206452at2759"/>
<protein>
    <recommendedName>
        <fullName evidence="1">NADAR domain-containing protein</fullName>
    </recommendedName>
</protein>